<evidence type="ECO:0000313" key="2">
    <source>
        <dbReference type="Proteomes" id="UP000759131"/>
    </source>
</evidence>
<protein>
    <submittedName>
        <fullName evidence="1">Uncharacterized protein</fullName>
    </submittedName>
</protein>
<reference evidence="1" key="1">
    <citation type="submission" date="2020-11" db="EMBL/GenBank/DDBJ databases">
        <authorList>
            <person name="Tran Van P."/>
        </authorList>
    </citation>
    <scope>NUCLEOTIDE SEQUENCE</scope>
</reference>
<dbReference type="EMBL" id="OC909970">
    <property type="protein sequence ID" value="CAD7651090.1"/>
    <property type="molecule type" value="Genomic_DNA"/>
</dbReference>
<dbReference type="PANTHER" id="PTHR12845">
    <property type="entry name" value="GUANINE NUCLEOTIDE EXCHANGE FACTOR"/>
    <property type="match status" value="1"/>
</dbReference>
<sequence length="94" mass="10831">MGPIGAVRISIPNNYQNLAQLILLHNHEAKTAEYTIHFNLESEKLRWIEAVSQPSSENPNEIIYEEWDCPQVQCIRSYCAQQTDEISLEETDVL</sequence>
<dbReference type="PANTHER" id="PTHR12845:SF5">
    <property type="entry name" value="EPHEXIN, ISOFORM D"/>
    <property type="match status" value="1"/>
</dbReference>
<evidence type="ECO:0000313" key="1">
    <source>
        <dbReference type="EMBL" id="CAD7651090.1"/>
    </source>
</evidence>
<name>A0A7R9M0C3_9ACAR</name>
<dbReference type="EMBL" id="CAJPIZ010055395">
    <property type="protein sequence ID" value="CAG2123230.1"/>
    <property type="molecule type" value="Genomic_DNA"/>
</dbReference>
<organism evidence="1">
    <name type="scientific">Medioppia subpectinata</name>
    <dbReference type="NCBI Taxonomy" id="1979941"/>
    <lineage>
        <taxon>Eukaryota</taxon>
        <taxon>Metazoa</taxon>
        <taxon>Ecdysozoa</taxon>
        <taxon>Arthropoda</taxon>
        <taxon>Chelicerata</taxon>
        <taxon>Arachnida</taxon>
        <taxon>Acari</taxon>
        <taxon>Acariformes</taxon>
        <taxon>Sarcoptiformes</taxon>
        <taxon>Oribatida</taxon>
        <taxon>Brachypylina</taxon>
        <taxon>Oppioidea</taxon>
        <taxon>Oppiidae</taxon>
        <taxon>Medioppia</taxon>
    </lineage>
</organism>
<dbReference type="Proteomes" id="UP000759131">
    <property type="component" value="Unassembled WGS sequence"/>
</dbReference>
<dbReference type="InterPro" id="IPR047271">
    <property type="entry name" value="Ephexin-like"/>
</dbReference>
<dbReference type="GO" id="GO:0005085">
    <property type="term" value="F:guanyl-nucleotide exchange factor activity"/>
    <property type="evidence" value="ECO:0007669"/>
    <property type="project" value="InterPro"/>
</dbReference>
<dbReference type="AlphaFoldDB" id="A0A7R9M0C3"/>
<feature type="non-terminal residue" evidence="1">
    <location>
        <position position="94"/>
    </location>
</feature>
<keyword evidence="2" id="KW-1185">Reference proteome</keyword>
<proteinExistence type="predicted"/>
<gene>
    <name evidence="1" type="ORF">OSB1V03_LOCUS23175</name>
</gene>
<dbReference type="OrthoDB" id="5376140at2759"/>
<accession>A0A7R9M0C3</accession>